<name>A0ACC0KD98_CHOFU</name>
<gene>
    <name evidence="1" type="ORF">MSG28_012376</name>
</gene>
<keyword evidence="2" id="KW-1185">Reference proteome</keyword>
<dbReference type="Proteomes" id="UP001064048">
    <property type="component" value="Chromosome 21"/>
</dbReference>
<protein>
    <submittedName>
        <fullName evidence="1">Uncharacterized protein</fullName>
    </submittedName>
</protein>
<dbReference type="EMBL" id="CM046121">
    <property type="protein sequence ID" value="KAI8434288.1"/>
    <property type="molecule type" value="Genomic_DNA"/>
</dbReference>
<evidence type="ECO:0000313" key="1">
    <source>
        <dbReference type="EMBL" id="KAI8434288.1"/>
    </source>
</evidence>
<evidence type="ECO:0000313" key="2">
    <source>
        <dbReference type="Proteomes" id="UP001064048"/>
    </source>
</evidence>
<organism evidence="1 2">
    <name type="scientific">Choristoneura fumiferana</name>
    <name type="common">Spruce budworm moth</name>
    <name type="synonym">Archips fumiferana</name>
    <dbReference type="NCBI Taxonomy" id="7141"/>
    <lineage>
        <taxon>Eukaryota</taxon>
        <taxon>Metazoa</taxon>
        <taxon>Ecdysozoa</taxon>
        <taxon>Arthropoda</taxon>
        <taxon>Hexapoda</taxon>
        <taxon>Insecta</taxon>
        <taxon>Pterygota</taxon>
        <taxon>Neoptera</taxon>
        <taxon>Endopterygota</taxon>
        <taxon>Lepidoptera</taxon>
        <taxon>Glossata</taxon>
        <taxon>Ditrysia</taxon>
        <taxon>Tortricoidea</taxon>
        <taxon>Tortricidae</taxon>
        <taxon>Tortricinae</taxon>
        <taxon>Choristoneura</taxon>
    </lineage>
</organism>
<proteinExistence type="predicted"/>
<accession>A0ACC0KD98</accession>
<sequence length="213" mass="24095">MSVKNNSKSCDIWRYFRILNVIIIFMCCNFVEGSQAIKDKSMMKYANPKYLENVEVKMFRRRNSDPYKTNLTATFFHAWDTNVTIVVSYPLQGANTFNISVKGCNSIDKLWMVQLLHQNSNLTDCPVPPGTYRYFNLGPIPKVFPSPAPSVPRGSTATAKIEAFMTSTKERVLDVLLHVHPRLSATCLAVEVDCVGDNNGRRSNMASWPFLLS</sequence>
<comment type="caution">
    <text evidence="1">The sequence shown here is derived from an EMBL/GenBank/DDBJ whole genome shotgun (WGS) entry which is preliminary data.</text>
</comment>
<reference evidence="1 2" key="1">
    <citation type="journal article" date="2022" name="Genome Biol. Evol.">
        <title>The Spruce Budworm Genome: Reconstructing the Evolutionary History of Antifreeze Proteins.</title>
        <authorList>
            <person name="Beliveau C."/>
            <person name="Gagne P."/>
            <person name="Picq S."/>
            <person name="Vernygora O."/>
            <person name="Keeling C.I."/>
            <person name="Pinkney K."/>
            <person name="Doucet D."/>
            <person name="Wen F."/>
            <person name="Johnston J.S."/>
            <person name="Maaroufi H."/>
            <person name="Boyle B."/>
            <person name="Laroche J."/>
            <person name="Dewar K."/>
            <person name="Juretic N."/>
            <person name="Blackburn G."/>
            <person name="Nisole A."/>
            <person name="Brunet B."/>
            <person name="Brandao M."/>
            <person name="Lumley L."/>
            <person name="Duan J."/>
            <person name="Quan G."/>
            <person name="Lucarotti C.J."/>
            <person name="Roe A.D."/>
            <person name="Sperling F.A.H."/>
            <person name="Levesque R.C."/>
            <person name="Cusson M."/>
        </authorList>
    </citation>
    <scope>NUCLEOTIDE SEQUENCE [LARGE SCALE GENOMIC DNA]</scope>
    <source>
        <strain evidence="1">Glfc:IPQL:Cfum</strain>
    </source>
</reference>